<feature type="region of interest" description="Disordered" evidence="1">
    <location>
        <begin position="1"/>
        <end position="20"/>
    </location>
</feature>
<keyword evidence="2" id="KW-1133">Transmembrane helix</keyword>
<feature type="region of interest" description="Disordered" evidence="1">
    <location>
        <begin position="471"/>
        <end position="507"/>
    </location>
</feature>
<dbReference type="InterPro" id="IPR011004">
    <property type="entry name" value="Trimer_LpxA-like_sf"/>
</dbReference>
<accession>A0A8K0NGQ7</accession>
<keyword evidence="2" id="KW-0472">Membrane</keyword>
<comment type="caution">
    <text evidence="3">The sequence shown here is derived from an EMBL/GenBank/DDBJ whole genome shotgun (WGS) entry which is preliminary data.</text>
</comment>
<gene>
    <name evidence="3" type="ORF">E4U42_003589</name>
</gene>
<dbReference type="SUPFAM" id="SSF51161">
    <property type="entry name" value="Trimeric LpxA-like enzymes"/>
    <property type="match status" value="2"/>
</dbReference>
<proteinExistence type="predicted"/>
<sequence length="507" mass="55356">GTVQGPDATPTPTPAGEKAHAADGTFWSSVRYTLTLILLDFVPMFPAAPTLAMTPALVSNYADFEEFILAIIQFAAPGFLVGMLLYVAMSVALVRVASIWLRPGSHSWHGMAAWSAWITHTTMMQLRTTLFPVYASLMTPAWLRLFGARIGRYVEASTVVAMPSLLTVHDAAFLADDVALSPFELCRGAIRIGPSSVGEKAFVGNSGIVEAGVHVPENSLVGVLGTAPLDMEPGSSWLGRPAISLPRKQDIQVDDSLTFRPPRRLVLFRGLIELCRLVPLVIGGVMTTFIATGYLWILDRFGFWQAILAGPAMLLTAGFFSLFLTTAAKWLLTPRIKPGMHRPLWSSFVWRNELADTFIQSLALPWMITPFYGTPLLAWWMRTLGAKIGHGVWLDSHHLPEAELCRIGDGASVNRRAVLQTHLFHDRIMRLDTVVLEAGATLGPRSIALPATTIGAGTTIAPSSLVMRGENLPPGTRWKGNPVRPWVEPKKVESSESSEVSDWESKV</sequence>
<evidence type="ECO:0000313" key="4">
    <source>
        <dbReference type="Proteomes" id="UP000811619"/>
    </source>
</evidence>
<protein>
    <recommendedName>
        <fullName evidence="5">Non-ribosomal peptide synthetase</fullName>
    </recommendedName>
</protein>
<feature type="transmembrane region" description="Helical" evidence="2">
    <location>
        <begin position="67"/>
        <end position="94"/>
    </location>
</feature>
<feature type="transmembrane region" description="Helical" evidence="2">
    <location>
        <begin position="303"/>
        <end position="332"/>
    </location>
</feature>
<dbReference type="Gene3D" id="2.160.10.10">
    <property type="entry name" value="Hexapeptide repeat proteins"/>
    <property type="match status" value="1"/>
</dbReference>
<dbReference type="OrthoDB" id="416786at2759"/>
<organism evidence="3 4">
    <name type="scientific">Claviceps africana</name>
    <dbReference type="NCBI Taxonomy" id="83212"/>
    <lineage>
        <taxon>Eukaryota</taxon>
        <taxon>Fungi</taxon>
        <taxon>Dikarya</taxon>
        <taxon>Ascomycota</taxon>
        <taxon>Pezizomycotina</taxon>
        <taxon>Sordariomycetes</taxon>
        <taxon>Hypocreomycetidae</taxon>
        <taxon>Hypocreales</taxon>
        <taxon>Clavicipitaceae</taxon>
        <taxon>Claviceps</taxon>
    </lineage>
</organism>
<dbReference type="EMBL" id="SRPY01000296">
    <property type="protein sequence ID" value="KAG5926150.1"/>
    <property type="molecule type" value="Genomic_DNA"/>
</dbReference>
<name>A0A8K0NGQ7_9HYPO</name>
<keyword evidence="4" id="KW-1185">Reference proteome</keyword>
<evidence type="ECO:0000256" key="2">
    <source>
        <dbReference type="SAM" id="Phobius"/>
    </source>
</evidence>
<keyword evidence="2" id="KW-0812">Transmembrane</keyword>
<feature type="non-terminal residue" evidence="3">
    <location>
        <position position="1"/>
    </location>
</feature>
<dbReference type="Proteomes" id="UP000811619">
    <property type="component" value="Unassembled WGS sequence"/>
</dbReference>
<feature type="transmembrane region" description="Helical" evidence="2">
    <location>
        <begin position="277"/>
        <end position="297"/>
    </location>
</feature>
<evidence type="ECO:0000313" key="3">
    <source>
        <dbReference type="EMBL" id="KAG5926150.1"/>
    </source>
</evidence>
<evidence type="ECO:0000256" key="1">
    <source>
        <dbReference type="SAM" id="MobiDB-lite"/>
    </source>
</evidence>
<dbReference type="AlphaFoldDB" id="A0A8K0NGQ7"/>
<reference evidence="3" key="1">
    <citation type="journal article" date="2020" name="bioRxiv">
        <title>Whole genome comparisons of ergot fungi reveals the divergence and evolution of species within the genus Claviceps are the result of varying mechanisms driving genome evolution and host range expansion.</title>
        <authorList>
            <person name="Wyka S.A."/>
            <person name="Mondo S.J."/>
            <person name="Liu M."/>
            <person name="Dettman J."/>
            <person name="Nalam V."/>
            <person name="Broders K.D."/>
        </authorList>
    </citation>
    <scope>NUCLEOTIDE SEQUENCE</scope>
    <source>
        <strain evidence="3">CCC 489</strain>
    </source>
</reference>
<evidence type="ECO:0008006" key="5">
    <source>
        <dbReference type="Google" id="ProtNLM"/>
    </source>
</evidence>